<dbReference type="AlphaFoldDB" id="A0A2J7QZG3"/>
<reference evidence="2 3" key="1">
    <citation type="submission" date="2017-12" db="EMBL/GenBank/DDBJ databases">
        <title>Hemimetabolous genomes reveal molecular basis of termite eusociality.</title>
        <authorList>
            <person name="Harrison M.C."/>
            <person name="Jongepier E."/>
            <person name="Robertson H.M."/>
            <person name="Arning N."/>
            <person name="Bitard-Feildel T."/>
            <person name="Chao H."/>
            <person name="Childers C.P."/>
            <person name="Dinh H."/>
            <person name="Doddapaneni H."/>
            <person name="Dugan S."/>
            <person name="Gowin J."/>
            <person name="Greiner C."/>
            <person name="Han Y."/>
            <person name="Hu H."/>
            <person name="Hughes D.S.T."/>
            <person name="Huylmans A.-K."/>
            <person name="Kemena C."/>
            <person name="Kremer L.P.M."/>
            <person name="Lee S.L."/>
            <person name="Lopez-Ezquerra A."/>
            <person name="Mallet L."/>
            <person name="Monroy-Kuhn J.M."/>
            <person name="Moser A."/>
            <person name="Murali S.C."/>
            <person name="Muzny D.M."/>
            <person name="Otani S."/>
            <person name="Piulachs M.-D."/>
            <person name="Poelchau M."/>
            <person name="Qu J."/>
            <person name="Schaub F."/>
            <person name="Wada-Katsumata A."/>
            <person name="Worley K.C."/>
            <person name="Xie Q."/>
            <person name="Ylla G."/>
            <person name="Poulsen M."/>
            <person name="Gibbs R.A."/>
            <person name="Schal C."/>
            <person name="Richards S."/>
            <person name="Belles X."/>
            <person name="Korb J."/>
            <person name="Bornberg-Bauer E."/>
        </authorList>
    </citation>
    <scope>NUCLEOTIDE SEQUENCE [LARGE SCALE GENOMIC DNA]</scope>
    <source>
        <tissue evidence="2">Whole body</tissue>
    </source>
</reference>
<evidence type="ECO:0000256" key="1">
    <source>
        <dbReference type="SAM" id="MobiDB-lite"/>
    </source>
</evidence>
<name>A0A2J7QZG3_9NEOP</name>
<accession>A0A2J7QZG3</accession>
<protein>
    <submittedName>
        <fullName evidence="2">Uncharacterized protein</fullName>
    </submittedName>
</protein>
<proteinExistence type="predicted"/>
<organism evidence="2 3">
    <name type="scientific">Cryptotermes secundus</name>
    <dbReference type="NCBI Taxonomy" id="105785"/>
    <lineage>
        <taxon>Eukaryota</taxon>
        <taxon>Metazoa</taxon>
        <taxon>Ecdysozoa</taxon>
        <taxon>Arthropoda</taxon>
        <taxon>Hexapoda</taxon>
        <taxon>Insecta</taxon>
        <taxon>Pterygota</taxon>
        <taxon>Neoptera</taxon>
        <taxon>Polyneoptera</taxon>
        <taxon>Dictyoptera</taxon>
        <taxon>Blattodea</taxon>
        <taxon>Blattoidea</taxon>
        <taxon>Termitoidae</taxon>
        <taxon>Kalotermitidae</taxon>
        <taxon>Cryptotermitinae</taxon>
        <taxon>Cryptotermes</taxon>
    </lineage>
</organism>
<sequence>MDHPNSSLSAERNKHMRSVTKYPGVRRTALQYYTTIDEYFGKNYGKSEDENNHNTKDSAENLRKIECTVNNQQKLVCENKFPVVRKNLEKYDEVVKMRTSLSKSKEKLAKMSGSQHASKCSMNVKRRSSEPCELLSKIRKKRRFSYGGGESVVKGAEMRPMGNDMKSRKGDEKMLEIDIPKLPKTGEEADTYGVSADSGTRMVPGGNETIKAGGKKVTKQGKR</sequence>
<keyword evidence="3" id="KW-1185">Reference proteome</keyword>
<feature type="compositionally biased region" description="Basic residues" evidence="1">
    <location>
        <begin position="213"/>
        <end position="223"/>
    </location>
</feature>
<dbReference type="Proteomes" id="UP000235965">
    <property type="component" value="Unassembled WGS sequence"/>
</dbReference>
<dbReference type="OrthoDB" id="10023235at2759"/>
<feature type="region of interest" description="Disordered" evidence="1">
    <location>
        <begin position="105"/>
        <end position="125"/>
    </location>
</feature>
<evidence type="ECO:0000313" key="2">
    <source>
        <dbReference type="EMBL" id="PNF33981.1"/>
    </source>
</evidence>
<evidence type="ECO:0000313" key="3">
    <source>
        <dbReference type="Proteomes" id="UP000235965"/>
    </source>
</evidence>
<feature type="region of interest" description="Disordered" evidence="1">
    <location>
        <begin position="180"/>
        <end position="223"/>
    </location>
</feature>
<gene>
    <name evidence="2" type="ORF">B7P43_G04665</name>
</gene>
<comment type="caution">
    <text evidence="2">The sequence shown here is derived from an EMBL/GenBank/DDBJ whole genome shotgun (WGS) entry which is preliminary data.</text>
</comment>
<dbReference type="EMBL" id="NEVH01009069">
    <property type="protein sequence ID" value="PNF33981.1"/>
    <property type="molecule type" value="Genomic_DNA"/>
</dbReference>
<feature type="compositionally biased region" description="Polar residues" evidence="1">
    <location>
        <begin position="112"/>
        <end position="121"/>
    </location>
</feature>
<feature type="compositionally biased region" description="Polar residues" evidence="1">
    <location>
        <begin position="1"/>
        <end position="10"/>
    </location>
</feature>
<feature type="region of interest" description="Disordered" evidence="1">
    <location>
        <begin position="1"/>
        <end position="20"/>
    </location>
</feature>
<feature type="non-terminal residue" evidence="2">
    <location>
        <position position="223"/>
    </location>
</feature>